<proteinExistence type="predicted"/>
<comment type="caution">
    <text evidence="2">The sequence shown here is derived from an EMBL/GenBank/DDBJ whole genome shotgun (WGS) entry which is preliminary data.</text>
</comment>
<dbReference type="PANTHER" id="PTHR21592">
    <property type="entry name" value="CHROMOSOME UNDETERMINED SCAFFOLD_25, WHOLE GENOME SHOTGUN SEQUENCE"/>
    <property type="match status" value="1"/>
</dbReference>
<dbReference type="InterPro" id="IPR004296">
    <property type="entry name" value="DUF236"/>
</dbReference>
<feature type="region of interest" description="Disordered" evidence="1">
    <location>
        <begin position="262"/>
        <end position="347"/>
    </location>
</feature>
<dbReference type="Pfam" id="PF03057">
    <property type="entry name" value="DUF236"/>
    <property type="match status" value="4"/>
</dbReference>
<feature type="region of interest" description="Disordered" evidence="1">
    <location>
        <begin position="90"/>
        <end position="222"/>
    </location>
</feature>
<evidence type="ECO:0000256" key="1">
    <source>
        <dbReference type="SAM" id="MobiDB-lite"/>
    </source>
</evidence>
<dbReference type="PANTHER" id="PTHR21592:SF23">
    <property type="entry name" value="DAUER UP-REGULATED"/>
    <property type="match status" value="1"/>
</dbReference>
<feature type="region of interest" description="Disordered" evidence="1">
    <location>
        <begin position="538"/>
        <end position="567"/>
    </location>
</feature>
<feature type="compositionally biased region" description="Pro residues" evidence="1">
    <location>
        <begin position="363"/>
        <end position="387"/>
    </location>
</feature>
<dbReference type="Proteomes" id="UP001175271">
    <property type="component" value="Unassembled WGS sequence"/>
</dbReference>
<keyword evidence="3" id="KW-1185">Reference proteome</keyword>
<feature type="compositionally biased region" description="Acidic residues" evidence="1">
    <location>
        <begin position="558"/>
        <end position="567"/>
    </location>
</feature>
<sequence length="567" mass="61600">MAFFGRILVNEKTEGFGQLAKQTLGGFAFLTRDHLDCTFLFSTTGLAKYLPQANTSPSEGGAEAIRDNSPIADELFAFLAEVEKKTNDSKFVIRRNPTRPAPVRAPRRTKERLPSPVRITQRQSSRRFEDRHRRFTLTNDRHPPSPSGSRSDHHRRSSRHHENLKTPNSNATPPYFRTAKFRQRRSPPLEPPLKVIDRQNDPTTEDAPYRFNYGPEGREDDERNHERYAIGTKDAALLTIVSLLVIYSVSNCASALEKKLDGEKKGKGAKKKKKGKKGKKEKKGKKAISEKEDEDRDEDEDADGDEMPESRGANQNGKKKKKGEVNGSRPLLPKDKGAVAGTHDPNYMTLNNLDNDCFLKNKPPAPLGAPPPAAVPAPPPAAAAPPPPLAAPAPPVVAPLAAGNGAKVAGTHDPNYQTLAIINQDVFAKNAVNAGPVPRAPVVGAEKVAPTHDPNYQTLALFKNKDMFAGPSVPQAQGFAGAGFGGAGPAVPRAPDFGVAGRRPIAATNDPNYQTLCNLNNDCFGLNKGAITQAQETFPVPRRMGGTDDPQYQNSSDTDNEVFNEAD</sequence>
<evidence type="ECO:0000313" key="2">
    <source>
        <dbReference type="EMBL" id="KAK0428133.1"/>
    </source>
</evidence>
<feature type="region of interest" description="Disordered" evidence="1">
    <location>
        <begin position="361"/>
        <end position="387"/>
    </location>
</feature>
<protein>
    <submittedName>
        <fullName evidence="2">Uncharacterized protein</fullName>
    </submittedName>
</protein>
<dbReference type="AlphaFoldDB" id="A0AA39MBW1"/>
<feature type="compositionally biased region" description="Basic residues" evidence="1">
    <location>
        <begin position="267"/>
        <end position="286"/>
    </location>
</feature>
<dbReference type="EMBL" id="JAUCMV010000001">
    <property type="protein sequence ID" value="KAK0428133.1"/>
    <property type="molecule type" value="Genomic_DNA"/>
</dbReference>
<feature type="compositionally biased region" description="Acidic residues" evidence="1">
    <location>
        <begin position="291"/>
        <end position="307"/>
    </location>
</feature>
<organism evidence="2 3">
    <name type="scientific">Steinernema hermaphroditum</name>
    <dbReference type="NCBI Taxonomy" id="289476"/>
    <lineage>
        <taxon>Eukaryota</taxon>
        <taxon>Metazoa</taxon>
        <taxon>Ecdysozoa</taxon>
        <taxon>Nematoda</taxon>
        <taxon>Chromadorea</taxon>
        <taxon>Rhabditida</taxon>
        <taxon>Tylenchina</taxon>
        <taxon>Panagrolaimomorpha</taxon>
        <taxon>Strongyloidoidea</taxon>
        <taxon>Steinernematidae</taxon>
        <taxon>Steinernema</taxon>
    </lineage>
</organism>
<accession>A0AA39MBW1</accession>
<name>A0AA39MBW1_9BILA</name>
<reference evidence="2" key="1">
    <citation type="submission" date="2023-06" db="EMBL/GenBank/DDBJ databases">
        <title>Genomic analysis of the entomopathogenic nematode Steinernema hermaphroditum.</title>
        <authorList>
            <person name="Schwarz E.M."/>
            <person name="Heppert J.K."/>
            <person name="Baniya A."/>
            <person name="Schwartz H.T."/>
            <person name="Tan C.-H."/>
            <person name="Antoshechkin I."/>
            <person name="Sternberg P.W."/>
            <person name="Goodrich-Blair H."/>
            <person name="Dillman A.R."/>
        </authorList>
    </citation>
    <scope>NUCLEOTIDE SEQUENCE</scope>
    <source>
        <strain evidence="2">PS9179</strain>
        <tissue evidence="2">Whole animal</tissue>
    </source>
</reference>
<evidence type="ECO:0000313" key="3">
    <source>
        <dbReference type="Proteomes" id="UP001175271"/>
    </source>
</evidence>
<gene>
    <name evidence="2" type="ORF">QR680_010624</name>
</gene>